<evidence type="ECO:0000256" key="1">
    <source>
        <dbReference type="ARBA" id="ARBA00010396"/>
    </source>
</evidence>
<dbReference type="PANTHER" id="PTHR11265">
    <property type="entry name" value="S-ADENOSYL-METHYLTRANSFERASE MRAW"/>
    <property type="match status" value="1"/>
</dbReference>
<sequence length="302" mass="33720">MYHQPVLLTEVIDGLAIRPEGIYADATLGGGGHARAILEKLGPRGRLVGFDQDEDAWEQQPGDKRFTLVPENFRHLERFLKLHSALPLDGLLADLGVSSHQFDTAQRGFSTRYDAPLDMRMDRRSEFTAANLLRTWSEPELLQLFEQYGEVSNARTLARLLVQARRTHELDTIGALKAVLKPVIRGNPQRYLAQVFQALRIGVNDELEALRQLLVQAAKVIRPGGRLAVITFHSLEDRLVKQFIKTGSFGSSATADDRPVEKPFRPVTKKPVTAGPAELKTNNRARSAKLRIAERTGTQDSK</sequence>
<dbReference type="RefSeq" id="WP_344975372.1">
    <property type="nucleotide sequence ID" value="NZ_BAABFN010000001.1"/>
</dbReference>
<dbReference type="SUPFAM" id="SSF81799">
    <property type="entry name" value="Putative methyltransferase TM0872, insert domain"/>
    <property type="match status" value="1"/>
</dbReference>
<proteinExistence type="inferred from homology"/>
<keyword evidence="9" id="KW-1185">Reference proteome</keyword>
<evidence type="ECO:0000256" key="3">
    <source>
        <dbReference type="ARBA" id="ARBA00022603"/>
    </source>
</evidence>
<feature type="binding site" evidence="6">
    <location>
        <position position="51"/>
    </location>
    <ligand>
        <name>S-adenosyl-L-methionine</name>
        <dbReference type="ChEBI" id="CHEBI:59789"/>
    </ligand>
</feature>
<evidence type="ECO:0000256" key="2">
    <source>
        <dbReference type="ARBA" id="ARBA00022552"/>
    </source>
</evidence>
<evidence type="ECO:0000313" key="8">
    <source>
        <dbReference type="EMBL" id="GAA4303444.1"/>
    </source>
</evidence>
<gene>
    <name evidence="6 8" type="primary">rsmH</name>
    <name evidence="8" type="ORF">GCM10023143_06870</name>
</gene>
<dbReference type="NCBIfam" id="TIGR00006">
    <property type="entry name" value="16S rRNA (cytosine(1402)-N(4))-methyltransferase RsmH"/>
    <property type="match status" value="1"/>
</dbReference>
<name>A0ABP8FGU0_9BACT</name>
<keyword evidence="5 6" id="KW-0949">S-adenosyl-L-methionine</keyword>
<dbReference type="EC" id="2.1.1.199" evidence="6"/>
<protein>
    <recommendedName>
        <fullName evidence="6">Ribosomal RNA small subunit methyltransferase H</fullName>
        <ecNumber evidence="6">2.1.1.199</ecNumber>
    </recommendedName>
    <alternativeName>
        <fullName evidence="6">16S rRNA m(4)C1402 methyltransferase</fullName>
    </alternativeName>
    <alternativeName>
        <fullName evidence="6">rRNA (cytosine-N(4)-)-methyltransferase RsmH</fullName>
    </alternativeName>
</protein>
<comment type="catalytic activity">
    <reaction evidence="6">
        <text>cytidine(1402) in 16S rRNA + S-adenosyl-L-methionine = N(4)-methylcytidine(1402) in 16S rRNA + S-adenosyl-L-homocysteine + H(+)</text>
        <dbReference type="Rhea" id="RHEA:42928"/>
        <dbReference type="Rhea" id="RHEA-COMP:10286"/>
        <dbReference type="Rhea" id="RHEA-COMP:10287"/>
        <dbReference type="ChEBI" id="CHEBI:15378"/>
        <dbReference type="ChEBI" id="CHEBI:57856"/>
        <dbReference type="ChEBI" id="CHEBI:59789"/>
        <dbReference type="ChEBI" id="CHEBI:74506"/>
        <dbReference type="ChEBI" id="CHEBI:82748"/>
        <dbReference type="EC" id="2.1.1.199"/>
    </reaction>
</comment>
<dbReference type="HAMAP" id="MF_01007">
    <property type="entry name" value="16SrRNA_methyltr_H"/>
    <property type="match status" value="1"/>
</dbReference>
<keyword evidence="6" id="KW-0963">Cytoplasm</keyword>
<feature type="binding site" evidence="6">
    <location>
        <begin position="31"/>
        <end position="33"/>
    </location>
    <ligand>
        <name>S-adenosyl-L-methionine</name>
        <dbReference type="ChEBI" id="CHEBI:59789"/>
    </ligand>
</feature>
<dbReference type="Gene3D" id="1.10.150.170">
    <property type="entry name" value="Putative methyltransferase TM0872, insert domain"/>
    <property type="match status" value="1"/>
</dbReference>
<keyword evidence="3 6" id="KW-0489">Methyltransferase</keyword>
<dbReference type="SUPFAM" id="SSF53335">
    <property type="entry name" value="S-adenosyl-L-methionine-dependent methyltransferases"/>
    <property type="match status" value="1"/>
</dbReference>
<dbReference type="Pfam" id="PF01795">
    <property type="entry name" value="Methyltransf_5"/>
    <property type="match status" value="1"/>
</dbReference>
<dbReference type="Proteomes" id="UP001501207">
    <property type="component" value="Unassembled WGS sequence"/>
</dbReference>
<comment type="caution">
    <text evidence="8">The sequence shown here is derived from an EMBL/GenBank/DDBJ whole genome shotgun (WGS) entry which is preliminary data.</text>
</comment>
<dbReference type="EMBL" id="BAABFN010000001">
    <property type="protein sequence ID" value="GAA4303444.1"/>
    <property type="molecule type" value="Genomic_DNA"/>
</dbReference>
<dbReference type="PIRSF" id="PIRSF004486">
    <property type="entry name" value="MraW"/>
    <property type="match status" value="1"/>
</dbReference>
<evidence type="ECO:0000313" key="9">
    <source>
        <dbReference type="Proteomes" id="UP001501207"/>
    </source>
</evidence>
<evidence type="ECO:0000256" key="4">
    <source>
        <dbReference type="ARBA" id="ARBA00022679"/>
    </source>
</evidence>
<dbReference type="InterPro" id="IPR002903">
    <property type="entry name" value="RsmH"/>
</dbReference>
<dbReference type="Gene3D" id="3.40.50.150">
    <property type="entry name" value="Vaccinia Virus protein VP39"/>
    <property type="match status" value="1"/>
</dbReference>
<keyword evidence="2 6" id="KW-0698">rRNA processing</keyword>
<accession>A0ABP8FGU0</accession>
<feature type="binding site" evidence="6">
    <location>
        <position position="94"/>
    </location>
    <ligand>
        <name>S-adenosyl-L-methionine</name>
        <dbReference type="ChEBI" id="CHEBI:59789"/>
    </ligand>
</feature>
<comment type="function">
    <text evidence="6">Specifically methylates the N4 position of cytidine in position 1402 (C1402) of 16S rRNA.</text>
</comment>
<comment type="similarity">
    <text evidence="1 6">Belongs to the methyltransferase superfamily. RsmH family.</text>
</comment>
<feature type="binding site" evidence="6">
    <location>
        <position position="101"/>
    </location>
    <ligand>
        <name>S-adenosyl-L-methionine</name>
        <dbReference type="ChEBI" id="CHEBI:59789"/>
    </ligand>
</feature>
<evidence type="ECO:0000256" key="7">
    <source>
        <dbReference type="SAM" id="MobiDB-lite"/>
    </source>
</evidence>
<dbReference type="InterPro" id="IPR029063">
    <property type="entry name" value="SAM-dependent_MTases_sf"/>
</dbReference>
<keyword evidence="4 6" id="KW-0808">Transferase</keyword>
<organism evidence="8 9">
    <name type="scientific">Compostibacter hankyongensis</name>
    <dbReference type="NCBI Taxonomy" id="1007089"/>
    <lineage>
        <taxon>Bacteria</taxon>
        <taxon>Pseudomonadati</taxon>
        <taxon>Bacteroidota</taxon>
        <taxon>Chitinophagia</taxon>
        <taxon>Chitinophagales</taxon>
        <taxon>Chitinophagaceae</taxon>
        <taxon>Compostibacter</taxon>
    </lineage>
</organism>
<evidence type="ECO:0000256" key="5">
    <source>
        <dbReference type="ARBA" id="ARBA00022691"/>
    </source>
</evidence>
<comment type="subcellular location">
    <subcellularLocation>
        <location evidence="6">Cytoplasm</location>
    </subcellularLocation>
</comment>
<feature type="binding site" evidence="6">
    <location>
        <position position="73"/>
    </location>
    <ligand>
        <name>S-adenosyl-L-methionine</name>
        <dbReference type="ChEBI" id="CHEBI:59789"/>
    </ligand>
</feature>
<feature type="region of interest" description="Disordered" evidence="7">
    <location>
        <begin position="250"/>
        <end position="302"/>
    </location>
</feature>
<feature type="compositionally biased region" description="Basic and acidic residues" evidence="7">
    <location>
        <begin position="255"/>
        <end position="264"/>
    </location>
</feature>
<reference evidence="9" key="1">
    <citation type="journal article" date="2019" name="Int. J. Syst. Evol. Microbiol.">
        <title>The Global Catalogue of Microorganisms (GCM) 10K type strain sequencing project: providing services to taxonomists for standard genome sequencing and annotation.</title>
        <authorList>
            <consortium name="The Broad Institute Genomics Platform"/>
            <consortium name="The Broad Institute Genome Sequencing Center for Infectious Disease"/>
            <person name="Wu L."/>
            <person name="Ma J."/>
        </authorList>
    </citation>
    <scope>NUCLEOTIDE SEQUENCE [LARGE SCALE GENOMIC DNA]</scope>
    <source>
        <strain evidence="9">JCM 17664</strain>
    </source>
</reference>
<dbReference type="PANTHER" id="PTHR11265:SF0">
    <property type="entry name" value="12S RRNA N4-METHYLCYTIDINE METHYLTRANSFERASE"/>
    <property type="match status" value="1"/>
</dbReference>
<dbReference type="InterPro" id="IPR023397">
    <property type="entry name" value="SAM-dep_MeTrfase_MraW_recog"/>
</dbReference>
<evidence type="ECO:0000256" key="6">
    <source>
        <dbReference type="HAMAP-Rule" id="MF_01007"/>
    </source>
</evidence>